<feature type="transmembrane region" description="Helical" evidence="6">
    <location>
        <begin position="142"/>
        <end position="162"/>
    </location>
</feature>
<name>A0A292Q182_9PEZI</name>
<proteinExistence type="inferred from homology"/>
<dbReference type="EMBL" id="LN890992">
    <property type="protein sequence ID" value="CUS12427.1"/>
    <property type="molecule type" value="Genomic_DNA"/>
</dbReference>
<dbReference type="GO" id="GO:0005741">
    <property type="term" value="C:mitochondrial outer membrane"/>
    <property type="evidence" value="ECO:0007669"/>
    <property type="project" value="TreeGrafter"/>
</dbReference>
<protein>
    <recommendedName>
        <fullName evidence="9">DUF1772 domain-containing protein</fullName>
    </recommendedName>
</protein>
<dbReference type="Proteomes" id="UP001412239">
    <property type="component" value="Unassembled WGS sequence"/>
</dbReference>
<comment type="subcellular location">
    <subcellularLocation>
        <location evidence="1">Membrane</location>
        <topology evidence="1">Multi-pass membrane protein</topology>
    </subcellularLocation>
</comment>
<keyword evidence="4 6" id="KW-0472">Membrane</keyword>
<keyword evidence="3 6" id="KW-1133">Transmembrane helix</keyword>
<reference evidence="7" key="1">
    <citation type="submission" date="2015-10" db="EMBL/GenBank/DDBJ databases">
        <authorList>
            <person name="Regsiter A."/>
            <person name="william w."/>
        </authorList>
    </citation>
    <scope>NUCLEOTIDE SEQUENCE</scope>
    <source>
        <strain evidence="7">Montdore</strain>
    </source>
</reference>
<evidence type="ECO:0000256" key="2">
    <source>
        <dbReference type="ARBA" id="ARBA00022692"/>
    </source>
</evidence>
<evidence type="ECO:0000256" key="1">
    <source>
        <dbReference type="ARBA" id="ARBA00004141"/>
    </source>
</evidence>
<dbReference type="InterPro" id="IPR051668">
    <property type="entry name" value="ATG33"/>
</dbReference>
<keyword evidence="8" id="KW-1185">Reference proteome</keyword>
<dbReference type="AlphaFoldDB" id="A0A292Q182"/>
<dbReference type="PANTHER" id="PTHR37278:SF1">
    <property type="entry name" value="AUTOPHAGY-RELATED PROTEIN 33-RELATED"/>
    <property type="match status" value="1"/>
</dbReference>
<sequence>MPAFVSLLKFTGVFSLGILSGVHLNFSTATLDAILSLPSANTAQRAFSISLGKLRQVVRPLEIAATASLFTAFLFGGRRGRHGYLIFTGLMPVLGVALEKSRMVGVEIGVVNVQTRKKRGGESVDVNGEVVKGGMEAWRVWGLVRGGLVAFGFAMGVVGIWGDGA</sequence>
<comment type="similarity">
    <text evidence="5">Belongs to the ATG33 family.</text>
</comment>
<evidence type="ECO:0008006" key="9">
    <source>
        <dbReference type="Google" id="ProtNLM"/>
    </source>
</evidence>
<feature type="transmembrane region" description="Helical" evidence="6">
    <location>
        <begin position="12"/>
        <end position="37"/>
    </location>
</feature>
<dbReference type="PANTHER" id="PTHR37278">
    <property type="entry name" value="AUTOPHAGY-RELATED PROTEIN 33-RELATED"/>
    <property type="match status" value="1"/>
</dbReference>
<gene>
    <name evidence="7" type="ORF">GSTUAT00003497001</name>
</gene>
<dbReference type="GO" id="GO:0000422">
    <property type="term" value="P:autophagy of mitochondrion"/>
    <property type="evidence" value="ECO:0007669"/>
    <property type="project" value="TreeGrafter"/>
</dbReference>
<dbReference type="GO" id="GO:0016236">
    <property type="term" value="P:macroautophagy"/>
    <property type="evidence" value="ECO:0007669"/>
    <property type="project" value="TreeGrafter"/>
</dbReference>
<accession>A0A292Q182</accession>
<evidence type="ECO:0000256" key="6">
    <source>
        <dbReference type="SAM" id="Phobius"/>
    </source>
</evidence>
<evidence type="ECO:0000313" key="8">
    <source>
        <dbReference type="Proteomes" id="UP001412239"/>
    </source>
</evidence>
<organism evidence="7 8">
    <name type="scientific">Tuber aestivum</name>
    <name type="common">summer truffle</name>
    <dbReference type="NCBI Taxonomy" id="59557"/>
    <lineage>
        <taxon>Eukaryota</taxon>
        <taxon>Fungi</taxon>
        <taxon>Dikarya</taxon>
        <taxon>Ascomycota</taxon>
        <taxon>Pezizomycotina</taxon>
        <taxon>Pezizomycetes</taxon>
        <taxon>Pezizales</taxon>
        <taxon>Tuberaceae</taxon>
        <taxon>Tuber</taxon>
    </lineage>
</organism>
<evidence type="ECO:0000256" key="3">
    <source>
        <dbReference type="ARBA" id="ARBA00022989"/>
    </source>
</evidence>
<evidence type="ECO:0000313" key="7">
    <source>
        <dbReference type="EMBL" id="CUS12427.1"/>
    </source>
</evidence>
<keyword evidence="2 6" id="KW-0812">Transmembrane</keyword>
<evidence type="ECO:0000256" key="4">
    <source>
        <dbReference type="ARBA" id="ARBA00023136"/>
    </source>
</evidence>
<evidence type="ECO:0000256" key="5">
    <source>
        <dbReference type="ARBA" id="ARBA00038013"/>
    </source>
</evidence>